<feature type="compositionally biased region" description="Basic and acidic residues" evidence="1">
    <location>
        <begin position="798"/>
        <end position="807"/>
    </location>
</feature>
<dbReference type="OrthoDB" id="5374844at2759"/>
<feature type="compositionally biased region" description="Basic residues" evidence="1">
    <location>
        <begin position="871"/>
        <end position="887"/>
    </location>
</feature>
<feature type="region of interest" description="Disordered" evidence="1">
    <location>
        <begin position="1240"/>
        <end position="1271"/>
    </location>
</feature>
<feature type="region of interest" description="Disordered" evidence="1">
    <location>
        <begin position="1390"/>
        <end position="1418"/>
    </location>
</feature>
<dbReference type="Proteomes" id="UP000011064">
    <property type="component" value="Unassembled WGS sequence"/>
</dbReference>
<dbReference type="STRING" id="658429.L8FSG4"/>
<gene>
    <name evidence="2" type="ORF">GMDG_06155</name>
</gene>
<reference evidence="3" key="1">
    <citation type="submission" date="2010-09" db="EMBL/GenBank/DDBJ databases">
        <title>The genome sequence of Geomyces destructans 20631-21.</title>
        <authorList>
            <consortium name="The Broad Institute Genome Sequencing Platform"/>
            <person name="Cuomo C.A."/>
            <person name="Blehert D.S."/>
            <person name="Lorch J.M."/>
            <person name="Young S.K."/>
            <person name="Zeng Q."/>
            <person name="Gargeya S."/>
            <person name="Fitzgerald M."/>
            <person name="Haas B."/>
            <person name="Abouelleil A."/>
            <person name="Alvarado L."/>
            <person name="Arachchi H.M."/>
            <person name="Berlin A."/>
            <person name="Brown A."/>
            <person name="Chapman S.B."/>
            <person name="Chen Z."/>
            <person name="Dunbar C."/>
            <person name="Freedman E."/>
            <person name="Gearin G."/>
            <person name="Gellesch M."/>
            <person name="Goldberg J."/>
            <person name="Griggs A."/>
            <person name="Gujja S."/>
            <person name="Heiman D."/>
            <person name="Howarth C."/>
            <person name="Larson L."/>
            <person name="Lui A."/>
            <person name="MacDonald P.J.P."/>
            <person name="Montmayeur A."/>
            <person name="Murphy C."/>
            <person name="Neiman D."/>
            <person name="Pearson M."/>
            <person name="Priest M."/>
            <person name="Roberts A."/>
            <person name="Saif S."/>
            <person name="Shea T."/>
            <person name="Shenoy N."/>
            <person name="Sisk P."/>
            <person name="Stolte C."/>
            <person name="Sykes S."/>
            <person name="Wortman J."/>
            <person name="Nusbaum C."/>
            <person name="Birren B."/>
        </authorList>
    </citation>
    <scope>NUCLEOTIDE SEQUENCE [LARGE SCALE GENOMIC DNA]</scope>
    <source>
        <strain evidence="3">ATCC MYA-4855 / 20631-21</strain>
    </source>
</reference>
<protein>
    <submittedName>
        <fullName evidence="2">Uncharacterized protein</fullName>
    </submittedName>
</protein>
<name>L8FSG4_PSED2</name>
<feature type="compositionally biased region" description="Basic and acidic residues" evidence="1">
    <location>
        <begin position="909"/>
        <end position="919"/>
    </location>
</feature>
<evidence type="ECO:0000313" key="3">
    <source>
        <dbReference type="Proteomes" id="UP000011064"/>
    </source>
</evidence>
<feature type="region of interest" description="Disordered" evidence="1">
    <location>
        <begin position="1148"/>
        <end position="1217"/>
    </location>
</feature>
<dbReference type="HOGENOM" id="CLU_238166_0_0_1"/>
<feature type="compositionally biased region" description="Low complexity" evidence="1">
    <location>
        <begin position="11"/>
        <end position="20"/>
    </location>
</feature>
<feature type="compositionally biased region" description="Basic residues" evidence="1">
    <location>
        <begin position="731"/>
        <end position="742"/>
    </location>
</feature>
<proteinExistence type="predicted"/>
<keyword evidence="3" id="KW-1185">Reference proteome</keyword>
<sequence>MAGHRSKRTKSPVSRLLSSPPRDPNSCPFEDFLQYLESSLARNVFLRLSESIIKKMKATLARLGQTDQKVATDIVERIVCVIGAFPEACSELHPSAFVAIVRILIHAGNSQLRDRGLYLLAEFLHNANKKQEARDDIQKSLSDISKDCLELIFVTFCDRSESYKTRRWVGLLILELTSHSDDNVGLIGFMPEEKRRKLGFQILYEENEILRTLSGRILTTLTSSDIIPKEWLFPVETEKEFISQYPEQAPSASQWDKRFSSYLDDIWDKIAGTENIGTIDFAQNVVTFPEFLNTKTIPIYHRSIYVVLSDCVYIHIHSEKKGFDTAIDIPFHLISDTRVEPTPLDRSVGTEPPADLILHINRNGGEQAYVNSSPSELSVVRLTLRNTTLATDIGKVVRHCGAKLNSETGRQDSAADNKAISGHRDHSEYTKKVCFIKPSQSNEGLNFKGSHTAKATMRNSFMNVSQSDEELAFNRHNTDTNPKISKNTSFIDNSQSDEDLILYGKRTDTNKKATKQTSFRRASQVDKGFVLNRNYDINTEATEAQGISDTHANDHDTESPCEESFADSFVGVGMAAHSSPITQDRMLPTKKRQNTIDNGSNLYDASPVAYDRHPRSSVAAALVNSRLGPQECLLPILTTVSRMQERSDFGGVGKTSKSLHHAPTKMNTRTEVNEVSGMTINTSDEFGLSSPRIHQSPLMAFPNNPADDTLLPTQHAGSTDELIKIPPATVRPKKKQALKSKKPLGLSKKADAPEKAPKQQSEKQNKSWNIEPDSPKSTTLPLKKPVEDGKGASKKRKSELDVPDRTRRATRRNALSIKETANEFADGTDDQSDARPGPRNRANKPSSTKLAKVEQVDGKENSRVTAVVVTKPKKGRKKPLLRPKAALKVKESVPNDIEMSHADTGGQHVESDGGKHMESNIFDPLRRHESFFEEAFHDYEPPFTPMPPVPAVSKMASKMADIFGSVGESSEPQRKARVYGKSAQKATRAPQKQSKSKAKVSLKGKERDKVVPLPEAESLPEQRQQKTSPVTTGKSPATTLGRAVEMICISSDEEGEDSGDIERHQPPAIAQAAMTKLDEKSTSATAAKIESSIPAFLEAPSDLSPEDQSTPAMAHLPHPVAPAAVAPTKLRNSSAHLVDDHLSRKTPIVAFGRKGPKNKGVSSALKPKPVENPSSKTDMAKLINAVALGQSRKRPSPEPTSHLEASPPKRVKKVEVASNKAVDDDACNDDITMLPHRLKSSTPFATQQDSPICSSQSRVDENGSPHARPTVKETANVAQIRRRTLSIARKMPHTSQNKDILTEKGPFDDHDDESTMLQNFDDPSPNRKSQLFGRQKEAPVNPRYLLSRPTTAGKNLEVIPETDHATTVNSVNPFEEREPRQLSNFARRLKEEQPARSKVTITTKSQPQPLLKAANAQPRKRSFIFEPEVADHDPEKTLVEAENRYQWRRARSSSIDSNASSSDDKASVTTATEEEKLAPEMAWRKKFQSPYRNLTDTLICMVRTLVENLVDKETAIGDIVEEYTRNGTKLVEELEREASADRRKLESQFSNTMQQVTRSFKQTRDATIALNSKWEDLDDLEAQWRKRQHMLQKFMNERKGWVEDGTWKNKIKN</sequence>
<feature type="compositionally biased region" description="Basic and acidic residues" evidence="1">
    <location>
        <begin position="851"/>
        <end position="862"/>
    </location>
</feature>
<feature type="compositionally biased region" description="Polar residues" evidence="1">
    <location>
        <begin position="1240"/>
        <end position="1257"/>
    </location>
</feature>
<evidence type="ECO:0000256" key="1">
    <source>
        <dbReference type="SAM" id="MobiDB-lite"/>
    </source>
</evidence>
<feature type="compositionally biased region" description="Basic and acidic residues" evidence="1">
    <location>
        <begin position="888"/>
        <end position="901"/>
    </location>
</feature>
<feature type="region of interest" description="Disordered" evidence="1">
    <location>
        <begin position="1"/>
        <end position="22"/>
    </location>
</feature>
<feature type="compositionally biased region" description="Basic and acidic residues" evidence="1">
    <location>
        <begin position="748"/>
        <end position="765"/>
    </location>
</feature>
<feature type="region of interest" description="Disordered" evidence="1">
    <location>
        <begin position="965"/>
        <end position="1043"/>
    </location>
</feature>
<feature type="compositionally biased region" description="Basic residues" evidence="1">
    <location>
        <begin position="1"/>
        <end position="10"/>
    </location>
</feature>
<feature type="region of interest" description="Disordered" evidence="1">
    <location>
        <begin position="702"/>
        <end position="919"/>
    </location>
</feature>
<dbReference type="VEuPathDB" id="FungiDB:GMDG_06155"/>
<dbReference type="InParanoid" id="L8FSG4"/>
<feature type="region of interest" description="Disordered" evidence="1">
    <location>
        <begin position="1450"/>
        <end position="1475"/>
    </location>
</feature>
<organism evidence="2 3">
    <name type="scientific">Pseudogymnoascus destructans (strain ATCC MYA-4855 / 20631-21)</name>
    <name type="common">Bat white-nose syndrome fungus</name>
    <name type="synonym">Geomyces destructans</name>
    <dbReference type="NCBI Taxonomy" id="658429"/>
    <lineage>
        <taxon>Eukaryota</taxon>
        <taxon>Fungi</taxon>
        <taxon>Dikarya</taxon>
        <taxon>Ascomycota</taxon>
        <taxon>Pezizomycotina</taxon>
        <taxon>Leotiomycetes</taxon>
        <taxon>Thelebolales</taxon>
        <taxon>Thelebolaceae</taxon>
        <taxon>Pseudogymnoascus</taxon>
    </lineage>
</organism>
<feature type="compositionally biased region" description="Low complexity" evidence="1">
    <location>
        <begin position="1452"/>
        <end position="1461"/>
    </location>
</feature>
<accession>L8FSG4</accession>
<evidence type="ECO:0000313" key="2">
    <source>
        <dbReference type="EMBL" id="ELR03418.1"/>
    </source>
</evidence>
<feature type="region of interest" description="Disordered" evidence="1">
    <location>
        <begin position="1292"/>
        <end position="1335"/>
    </location>
</feature>
<feature type="compositionally biased region" description="Polar residues" evidence="1">
    <location>
        <begin position="1021"/>
        <end position="1038"/>
    </location>
</feature>
<feature type="compositionally biased region" description="Polar residues" evidence="1">
    <location>
        <begin position="1399"/>
        <end position="1408"/>
    </location>
</feature>
<dbReference type="EMBL" id="GL573314">
    <property type="protein sequence ID" value="ELR03418.1"/>
    <property type="molecule type" value="Genomic_DNA"/>
</dbReference>